<protein>
    <recommendedName>
        <fullName evidence="3">C2 domain-containing protein</fullName>
    </recommendedName>
</protein>
<dbReference type="Pfam" id="PF24656">
    <property type="entry name" value="CEPT76_peptidase"/>
    <property type="match status" value="1"/>
</dbReference>
<reference evidence="4" key="1">
    <citation type="journal article" date="2012" name="Proc. Natl. Acad. Sci. U.S.A.">
        <title>Antigenic diversity is generated by distinct evolutionary mechanisms in African trypanosome species.</title>
        <authorList>
            <person name="Jackson A.P."/>
            <person name="Berry A."/>
            <person name="Aslett M."/>
            <person name="Allison H.C."/>
            <person name="Burton P."/>
            <person name="Vavrova-Anderson J."/>
            <person name="Brown R."/>
            <person name="Browne H."/>
            <person name="Corton N."/>
            <person name="Hauser H."/>
            <person name="Gamble J."/>
            <person name="Gilderthorp R."/>
            <person name="Marcello L."/>
            <person name="McQuillan J."/>
            <person name="Otto T.D."/>
            <person name="Quail M.A."/>
            <person name="Sanders M.J."/>
            <person name="van Tonder A."/>
            <person name="Ginger M.L."/>
            <person name="Field M.C."/>
            <person name="Barry J.D."/>
            <person name="Hertz-Fowler C."/>
            <person name="Berriman M."/>
        </authorList>
    </citation>
    <scope>NUCLEOTIDE SEQUENCE</scope>
    <source>
        <strain evidence="4">IL3000</strain>
    </source>
</reference>
<dbReference type="PANTHER" id="PTHR20837">
    <property type="entry name" value="CENTROSOMAL PROTEIN-RELATED"/>
    <property type="match status" value="1"/>
</dbReference>
<evidence type="ECO:0000259" key="3">
    <source>
        <dbReference type="PROSITE" id="PS50004"/>
    </source>
</evidence>
<dbReference type="EMBL" id="HE575322">
    <property type="protein sequence ID" value="CCC92757.1"/>
    <property type="molecule type" value="Genomic_DNA"/>
</dbReference>
<dbReference type="InterPro" id="IPR000008">
    <property type="entry name" value="C2_dom"/>
</dbReference>
<dbReference type="GO" id="GO:0035869">
    <property type="term" value="C:ciliary transition zone"/>
    <property type="evidence" value="ECO:0007669"/>
    <property type="project" value="TreeGrafter"/>
</dbReference>
<dbReference type="GO" id="GO:1905515">
    <property type="term" value="P:non-motile cilium assembly"/>
    <property type="evidence" value="ECO:0007669"/>
    <property type="project" value="TreeGrafter"/>
</dbReference>
<dbReference type="InterPro" id="IPR056290">
    <property type="entry name" value="CEPT76/DRC7_peptidase-like_dom"/>
</dbReference>
<proteinExistence type="predicted"/>
<evidence type="ECO:0000313" key="4">
    <source>
        <dbReference type="EMBL" id="CCC92757.1"/>
    </source>
</evidence>
<feature type="domain" description="C2" evidence="3">
    <location>
        <begin position="924"/>
        <end position="1068"/>
    </location>
</feature>
<accession>G0UTP3</accession>
<feature type="coiled-coil region" evidence="1">
    <location>
        <begin position="423"/>
        <end position="450"/>
    </location>
</feature>
<evidence type="ECO:0000256" key="1">
    <source>
        <dbReference type="SAM" id="Coils"/>
    </source>
</evidence>
<dbReference type="SMART" id="SM00239">
    <property type="entry name" value="C2"/>
    <property type="match status" value="1"/>
</dbReference>
<dbReference type="VEuPathDB" id="TriTrypDB:TcIL3000_9_1540"/>
<organism evidence="4">
    <name type="scientific">Trypanosoma congolense (strain IL3000)</name>
    <dbReference type="NCBI Taxonomy" id="1068625"/>
    <lineage>
        <taxon>Eukaryota</taxon>
        <taxon>Discoba</taxon>
        <taxon>Euglenozoa</taxon>
        <taxon>Kinetoplastea</taxon>
        <taxon>Metakinetoplastina</taxon>
        <taxon>Trypanosomatida</taxon>
        <taxon>Trypanosomatidae</taxon>
        <taxon>Trypanosoma</taxon>
        <taxon>Nannomonas</taxon>
    </lineage>
</organism>
<dbReference type="Gene3D" id="2.60.40.150">
    <property type="entry name" value="C2 domain"/>
    <property type="match status" value="1"/>
</dbReference>
<dbReference type="GO" id="GO:1904491">
    <property type="term" value="P:protein localization to ciliary transition zone"/>
    <property type="evidence" value="ECO:0007669"/>
    <property type="project" value="TreeGrafter"/>
</dbReference>
<dbReference type="PROSITE" id="PS50004">
    <property type="entry name" value="C2"/>
    <property type="match status" value="1"/>
</dbReference>
<keyword evidence="1" id="KW-0175">Coiled coil</keyword>
<sequence>MRLTAKESARRDIRSETGLHVAKAAENDMWSDVESTSPRERNTSAAQEGVPLLGETCVPSDVSESKLIKVPDRHFREGPPWWVKRWTELLLFSNSTERRVTFGSAPADAIRDTLSADVVAAEFLQRFVAANGYGGPRYVLTDVTERDGPLHGGSEDGCLREMMVQSPPPWHRKGESEKMTFYLVRRLQEQVQKFCEAMESGRPVLQERHAVHGGSTSFDGLAVSSFCPAVRRLCASVLVKSILSDITFSSNGLRGGRAEKIADALLTHVPLIHSEYITDERVQPVYDPSALRYLDKRRVTASCAEVDPQTHRSLIIYIDYIRFRPPMCSGFDGVPRSETAPRDASSLCGMEVCRSASFSPKDGKPADCHENFECSWLSFDRHDELVSEILDCYEPYRIIEMNLIPHIKSRSFYRSHLEKLRRQRDLTEEQKALACKLEELQELAADLEHSHLARMVSAWGDLLNLRRRNFKSVQGSLNSGIPQRGMHEYLSLLASLFQASNSRAIDGLSSSCSFPGNEGGNTSILTSPRSAPEVRPIHSFHFGLMRGNARVDPQSVGNENLLQCLPVVEGLTTLSWSHNTQFKVILFARTSASSHLNFVGATEPRALTASKLLFVNESFEFHAAGDLEEILMHVVVVGGAGDNKVVATVGVVPSRTRACFLLPLRSPVSFTCEKMYYNRYDGFLPSGTVFLSTDWAAASGMTMYEIEELFLSGECDPLNPECQPLLDVLKNHYRSLKWQANTQVNVMCGPGYRGTDGGAYSSECGRNATPTVDSANHAKQEDVRLQLLRRRWMIYTKCVKPRDEAEVFLLSRPIPVDCVGQCESITRLAQDMGFSEDHRKSSEEPLLKVLDDASPLILSLSPLPREEKLKLWQSRLRFRKDNTLSSQGLEDHEIQERLVIVPKLASSKPIHWAPESQLNPRRERPPKISENDHTLSEAHQDSHIVVHIMKATALPGRTDGTPLEPFVEVSFAYETLYSRCTKGISPSWFETLNIPFTPPDFDEDTLSLINDHIVVSLYDRVEVPMLPTVVTTGAVSHETHYRTERRLLGTLSIPFYSLYRAQRATMEGHFVLTTPRWLLGYCDGGRELMNACAGEVRSRACSSPRPLASIQLYLALWPRFARGSRTTVSSPVVTGFVGRRDISLQLQYLNEIAIKWSSAAQGKIGKLLSVNPAVNQRSIIPFVLRTTRDPILVCRYLLAGGVTPPPSVVTVKQAIRFVSLLPLRLDMPPGRSGLIWKTNTELLRATECKYEELSLLLAHFLRFLAPNEVTYLVCGQARVQQRVTMVLHSFDGELHLVDPYTGNISPVYDPNLAFFSDVHTIISHDQVWANIQISGASHKMDWNLYDPRLWFPCFDHADEKIRFCMPFMAPIQQEALRFEPQNAEREQQLEQQLYDAVHGALMRWRNDRRPALHQGISKVLRKLLEEAEKERCAYASVRQGAVSELAAKLLGEYLGKDILQGLECHHHDSFERHSVGSHSASPRRVVGSPVNGAYMPADTGYRLMLRRVFETAVHETAADNVSFAIAVYVKGYTGNVFSAWVFLAALY</sequence>
<dbReference type="InterPro" id="IPR052434">
    <property type="entry name" value="Tectonic-like_complex_comp"/>
</dbReference>
<evidence type="ECO:0000256" key="2">
    <source>
        <dbReference type="SAM" id="MobiDB-lite"/>
    </source>
</evidence>
<dbReference type="InterPro" id="IPR035892">
    <property type="entry name" value="C2_domain_sf"/>
</dbReference>
<gene>
    <name evidence="4" type="ORF">TCIL3000_9_1540</name>
</gene>
<dbReference type="CDD" id="cd00030">
    <property type="entry name" value="C2"/>
    <property type="match status" value="1"/>
</dbReference>
<name>G0UTP3_TRYCI</name>
<dbReference type="PANTHER" id="PTHR20837:SF0">
    <property type="entry name" value="COILED-COIL AND C2 DOMAIN-CONTAINING PROTEIN 2A"/>
    <property type="match status" value="1"/>
</dbReference>
<dbReference type="SUPFAM" id="SSF49562">
    <property type="entry name" value="C2 domain (Calcium/lipid-binding domain, CaLB)"/>
    <property type="match status" value="1"/>
</dbReference>
<feature type="region of interest" description="Disordered" evidence="2">
    <location>
        <begin position="24"/>
        <end position="49"/>
    </location>
</feature>